<dbReference type="EMBL" id="VMRJ01000001">
    <property type="protein sequence ID" value="TVT43069.1"/>
    <property type="molecule type" value="Genomic_DNA"/>
</dbReference>
<feature type="region of interest" description="Disordered" evidence="1">
    <location>
        <begin position="155"/>
        <end position="208"/>
    </location>
</feature>
<feature type="signal peptide" evidence="3">
    <location>
        <begin position="1"/>
        <end position="17"/>
    </location>
</feature>
<feature type="compositionally biased region" description="Acidic residues" evidence="1">
    <location>
        <begin position="262"/>
        <end position="271"/>
    </location>
</feature>
<keyword evidence="5" id="KW-1185">Reference proteome</keyword>
<dbReference type="Proteomes" id="UP000317624">
    <property type="component" value="Unassembled WGS sequence"/>
</dbReference>
<accession>A0A558C2S1</accession>
<comment type="caution">
    <text evidence="4">The sequence shown here is derived from an EMBL/GenBank/DDBJ whole genome shotgun (WGS) entry which is preliminary data.</text>
</comment>
<evidence type="ECO:0000256" key="2">
    <source>
        <dbReference type="SAM" id="Phobius"/>
    </source>
</evidence>
<evidence type="ECO:0000313" key="5">
    <source>
        <dbReference type="Proteomes" id="UP000317624"/>
    </source>
</evidence>
<name>A0A558C2S1_9BACT</name>
<organism evidence="4 5">
    <name type="scientific">Hymenobacter setariae</name>
    <dbReference type="NCBI Taxonomy" id="2594794"/>
    <lineage>
        <taxon>Bacteria</taxon>
        <taxon>Pseudomonadati</taxon>
        <taxon>Bacteroidota</taxon>
        <taxon>Cytophagia</taxon>
        <taxon>Cytophagales</taxon>
        <taxon>Hymenobacteraceae</taxon>
        <taxon>Hymenobacter</taxon>
    </lineage>
</organism>
<keyword evidence="3" id="KW-0732">Signal</keyword>
<evidence type="ECO:0000256" key="1">
    <source>
        <dbReference type="SAM" id="MobiDB-lite"/>
    </source>
</evidence>
<keyword evidence="2" id="KW-0812">Transmembrane</keyword>
<evidence type="ECO:0000313" key="4">
    <source>
        <dbReference type="EMBL" id="TVT43069.1"/>
    </source>
</evidence>
<feature type="region of interest" description="Disordered" evidence="1">
    <location>
        <begin position="250"/>
        <end position="309"/>
    </location>
</feature>
<evidence type="ECO:0008006" key="6">
    <source>
        <dbReference type="Google" id="ProtNLM"/>
    </source>
</evidence>
<keyword evidence="2" id="KW-1133">Transmembrane helix</keyword>
<dbReference type="RefSeq" id="WP_144844156.1">
    <property type="nucleotide sequence ID" value="NZ_VMRJ01000001.1"/>
</dbReference>
<evidence type="ECO:0000256" key="3">
    <source>
        <dbReference type="SAM" id="SignalP"/>
    </source>
</evidence>
<feature type="transmembrane region" description="Helical" evidence="2">
    <location>
        <begin position="212"/>
        <end position="236"/>
    </location>
</feature>
<dbReference type="AlphaFoldDB" id="A0A558C2S1"/>
<feature type="chain" id="PRO_5035146856" description="Cathepsin propeptide inhibitor domain-containing protein" evidence="3">
    <location>
        <begin position="18"/>
        <end position="309"/>
    </location>
</feature>
<dbReference type="OrthoDB" id="875725at2"/>
<feature type="compositionally biased region" description="Low complexity" evidence="1">
    <location>
        <begin position="157"/>
        <end position="193"/>
    </location>
</feature>
<keyword evidence="2" id="KW-0472">Membrane</keyword>
<proteinExistence type="predicted"/>
<reference evidence="4 5" key="1">
    <citation type="submission" date="2019-07" db="EMBL/GenBank/DDBJ databases">
        <title>Hymenobacter sp. straun FUR1 Genome sequencing and assembly.</title>
        <authorList>
            <person name="Chhetri G."/>
        </authorList>
    </citation>
    <scope>NUCLEOTIDE SEQUENCE [LARGE SCALE GENOMIC DNA]</scope>
    <source>
        <strain evidence="4 5">Fur1</strain>
    </source>
</reference>
<sequence length="309" mass="34261">MRYLWKLLLFVPFLGFAQGETPAQANKKLFDRTIDELNFRTFETVYDKHFTRQKFPENLRTAAARRDFTNFENNAELQKLFLNYNGVAERYKTHFGGGSLSQAEFEKQLNAVVRDRNFEFFIRGLPRDERSALIRTEQRIIKQAVARFNASGETATANVPAADVEPEPAVASAPLTTNGTTDPEAAPAATPAAREPELRSPDAEAPSSGPGWVGYLTLLSSLATLGLGGFALLSVLPELRRLRRRVRELEDAGAQAPPYGETDLDAPDQEPAEARPSFLSRLRGPASGELLADNYGDDDDEPDPQHPVR</sequence>
<protein>
    <recommendedName>
        <fullName evidence="6">Cathepsin propeptide inhibitor domain-containing protein</fullName>
    </recommendedName>
</protein>
<gene>
    <name evidence="4" type="ORF">FNT36_02975</name>
</gene>